<proteinExistence type="predicted"/>
<protein>
    <recommendedName>
        <fullName evidence="1">chorismate mutase</fullName>
        <ecNumber evidence="1">5.4.99.5</ecNumber>
    </recommendedName>
</protein>
<feature type="domain" description="Chorismate mutase" evidence="4">
    <location>
        <begin position="4"/>
        <end position="94"/>
    </location>
</feature>
<dbReference type="GO" id="GO:0046417">
    <property type="term" value="P:chorismate metabolic process"/>
    <property type="evidence" value="ECO:0007669"/>
    <property type="project" value="InterPro"/>
</dbReference>
<evidence type="ECO:0000256" key="2">
    <source>
        <dbReference type="ARBA" id="ARBA00023235"/>
    </source>
</evidence>
<dbReference type="PROSITE" id="PS51168">
    <property type="entry name" value="CHORISMATE_MUT_2"/>
    <property type="match status" value="1"/>
</dbReference>
<dbReference type="PANTHER" id="PTHR38041:SF1">
    <property type="entry name" value="CHORISMATE MUTASE"/>
    <property type="match status" value="1"/>
</dbReference>
<dbReference type="Pfam" id="PF01817">
    <property type="entry name" value="CM_2"/>
    <property type="match status" value="1"/>
</dbReference>
<evidence type="ECO:0000313" key="5">
    <source>
        <dbReference type="EMBL" id="SHF37260.1"/>
    </source>
</evidence>
<dbReference type="EC" id="5.4.99.5" evidence="1"/>
<keyword evidence="5" id="KW-0456">Lyase</keyword>
<dbReference type="GO" id="GO:0016835">
    <property type="term" value="F:carbon-oxygen lyase activity"/>
    <property type="evidence" value="ECO:0007669"/>
    <property type="project" value="InterPro"/>
</dbReference>
<accession>A0A1M5B498</accession>
<dbReference type="PIRSF" id="PIRSF029775">
    <property type="entry name" value="Isochor_pyr_lyas"/>
    <property type="match status" value="1"/>
</dbReference>
<evidence type="ECO:0000256" key="1">
    <source>
        <dbReference type="ARBA" id="ARBA00012404"/>
    </source>
</evidence>
<evidence type="ECO:0000256" key="3">
    <source>
        <dbReference type="PIRSR" id="PIRSR029775-1"/>
    </source>
</evidence>
<dbReference type="InterPro" id="IPR002701">
    <property type="entry name" value="CM_II_prokaryot"/>
</dbReference>
<keyword evidence="5" id="KW-0670">Pyruvate</keyword>
<dbReference type="InterPro" id="IPR008241">
    <property type="entry name" value="Isochorismate_pyruvate-lyase"/>
</dbReference>
<dbReference type="RefSeq" id="WP_073231234.1">
    <property type="nucleotide sequence ID" value="NZ_FQUQ01000002.1"/>
</dbReference>
<dbReference type="GO" id="GO:0009697">
    <property type="term" value="P:salicylic acid biosynthetic process"/>
    <property type="evidence" value="ECO:0007669"/>
    <property type="project" value="InterPro"/>
</dbReference>
<dbReference type="NCBIfam" id="NF005475">
    <property type="entry name" value="PRK07075.1"/>
    <property type="match status" value="1"/>
</dbReference>
<dbReference type="InterPro" id="IPR036263">
    <property type="entry name" value="Chorismate_II_sf"/>
</dbReference>
<reference evidence="6" key="1">
    <citation type="submission" date="2016-11" db="EMBL/GenBank/DDBJ databases">
        <authorList>
            <person name="Varghese N."/>
            <person name="Submissions S."/>
        </authorList>
    </citation>
    <scope>NUCLEOTIDE SEQUENCE [LARGE SCALE GENOMIC DNA]</scope>
    <source>
        <strain evidence="6">DSM 16990</strain>
    </source>
</reference>
<dbReference type="OrthoDB" id="514491at2"/>
<dbReference type="PANTHER" id="PTHR38041">
    <property type="entry name" value="CHORISMATE MUTASE"/>
    <property type="match status" value="1"/>
</dbReference>
<feature type="binding site" evidence="3">
    <location>
        <position position="42"/>
    </location>
    <ligand>
        <name>substrate</name>
    </ligand>
</feature>
<evidence type="ECO:0000259" key="4">
    <source>
        <dbReference type="PROSITE" id="PS51168"/>
    </source>
</evidence>
<dbReference type="SMART" id="SM00830">
    <property type="entry name" value="CM_2"/>
    <property type="match status" value="1"/>
</dbReference>
<dbReference type="Gene3D" id="1.20.59.10">
    <property type="entry name" value="Chorismate mutase"/>
    <property type="match status" value="1"/>
</dbReference>
<keyword evidence="2" id="KW-0413">Isomerase</keyword>
<evidence type="ECO:0000313" key="6">
    <source>
        <dbReference type="Proteomes" id="UP000184287"/>
    </source>
</evidence>
<dbReference type="InterPro" id="IPR036979">
    <property type="entry name" value="CM_dom_sf"/>
</dbReference>
<feature type="binding site" evidence="3">
    <location>
        <position position="14"/>
    </location>
    <ligand>
        <name>substrate</name>
    </ligand>
</feature>
<dbReference type="InterPro" id="IPR051331">
    <property type="entry name" value="Chorismate_mutase-related"/>
</dbReference>
<organism evidence="5 6">
    <name type="scientific">Pedobacter caeni</name>
    <dbReference type="NCBI Taxonomy" id="288992"/>
    <lineage>
        <taxon>Bacteria</taxon>
        <taxon>Pseudomonadati</taxon>
        <taxon>Bacteroidota</taxon>
        <taxon>Sphingobacteriia</taxon>
        <taxon>Sphingobacteriales</taxon>
        <taxon>Sphingobacteriaceae</taxon>
        <taxon>Pedobacter</taxon>
    </lineage>
</organism>
<dbReference type="Proteomes" id="UP000184287">
    <property type="component" value="Unassembled WGS sequence"/>
</dbReference>
<feature type="binding site" evidence="3">
    <location>
        <position position="31"/>
    </location>
    <ligand>
        <name>substrate</name>
    </ligand>
</feature>
<keyword evidence="6" id="KW-1185">Reference proteome</keyword>
<gene>
    <name evidence="5" type="ORF">SAMN04488522_1021015</name>
</gene>
<feature type="binding site" evidence="3">
    <location>
        <position position="90"/>
    </location>
    <ligand>
        <name>substrate</name>
    </ligand>
</feature>
<dbReference type="GO" id="GO:0004106">
    <property type="term" value="F:chorismate mutase activity"/>
    <property type="evidence" value="ECO:0007669"/>
    <property type="project" value="UniProtKB-EC"/>
</dbReference>
<sequence>MKTAASCENMEEIRKEIDDLDRKVIRLIGQRFKYVQAAAKFKKDENSVKAPERFKSMLEKRKEWAIEEGLSPDAIEKMYRDLVNYFISEELKSWNRNSSSE</sequence>
<dbReference type="STRING" id="288992.SAMN04488522_1021015"/>
<dbReference type="EMBL" id="FQUQ01000002">
    <property type="protein sequence ID" value="SHF37260.1"/>
    <property type="molecule type" value="Genomic_DNA"/>
</dbReference>
<dbReference type="SUPFAM" id="SSF48600">
    <property type="entry name" value="Chorismate mutase II"/>
    <property type="match status" value="1"/>
</dbReference>
<name>A0A1M5B498_9SPHI</name>
<dbReference type="AlphaFoldDB" id="A0A1M5B498"/>